<dbReference type="Pfam" id="PF13478">
    <property type="entry name" value="XdhC_C"/>
    <property type="match status" value="1"/>
</dbReference>
<dbReference type="InterPro" id="IPR003777">
    <property type="entry name" value="XdhC_CoxI"/>
</dbReference>
<dbReference type="PANTHER" id="PTHR30388">
    <property type="entry name" value="ALDEHYDE OXIDOREDUCTASE MOLYBDENUM COFACTOR ASSEMBLY PROTEIN"/>
    <property type="match status" value="1"/>
</dbReference>
<proteinExistence type="predicted"/>
<feature type="domain" description="XdhC- CoxI" evidence="1">
    <location>
        <begin position="13"/>
        <end position="78"/>
    </location>
</feature>
<evidence type="ECO:0000313" key="3">
    <source>
        <dbReference type="EMBL" id="KIR66153.1"/>
    </source>
</evidence>
<feature type="domain" description="XdhC Rossmann" evidence="2">
    <location>
        <begin position="202"/>
        <end position="348"/>
    </location>
</feature>
<dbReference type="AlphaFoldDB" id="A0A0D0W019"/>
<evidence type="ECO:0000259" key="1">
    <source>
        <dbReference type="Pfam" id="PF02625"/>
    </source>
</evidence>
<dbReference type="Proteomes" id="UP000032254">
    <property type="component" value="Unassembled WGS sequence"/>
</dbReference>
<dbReference type="RefSeq" id="WP_043963007.1">
    <property type="nucleotide sequence ID" value="NZ_JXSX01000001.1"/>
</dbReference>
<protein>
    <submittedName>
        <fullName evidence="3">XshC-Cox1 family protein</fullName>
    </submittedName>
</protein>
<dbReference type="GeneID" id="301305069"/>
<accession>A0A0D0W019</accession>
<dbReference type="InterPro" id="IPR052698">
    <property type="entry name" value="MoCofactor_Util/Proc"/>
</dbReference>
<evidence type="ECO:0000259" key="2">
    <source>
        <dbReference type="Pfam" id="PF13478"/>
    </source>
</evidence>
<gene>
    <name evidence="3" type="ORF">TK50_13160</name>
</gene>
<reference evidence="3 4" key="1">
    <citation type="submission" date="2015-01" db="EMBL/GenBank/DDBJ databases">
        <title>Sequencing and annotation of Micromonospora carbonacea strain JXNU-1 genome.</title>
        <authorList>
            <person name="Long Z."/>
            <person name="Huang Y."/>
            <person name="Jiang Y."/>
        </authorList>
    </citation>
    <scope>NUCLEOTIDE SEQUENCE [LARGE SCALE GENOMIC DNA]</scope>
    <source>
        <strain evidence="3 4">JXNU-1</strain>
    </source>
</reference>
<dbReference type="Pfam" id="PF02625">
    <property type="entry name" value="XdhC_CoxI"/>
    <property type="match status" value="2"/>
</dbReference>
<dbReference type="PANTHER" id="PTHR30388:SF4">
    <property type="entry name" value="MOLYBDENUM COFACTOR INSERTION CHAPERONE PAOD"/>
    <property type="match status" value="1"/>
</dbReference>
<comment type="caution">
    <text evidence="3">The sequence shown here is derived from an EMBL/GenBank/DDBJ whole genome shotgun (WGS) entry which is preliminary data.</text>
</comment>
<dbReference type="Gene3D" id="3.40.50.720">
    <property type="entry name" value="NAD(P)-binding Rossmann-like Domain"/>
    <property type="match status" value="1"/>
</dbReference>
<feature type="domain" description="XdhC- CoxI" evidence="1">
    <location>
        <begin position="117"/>
        <end position="176"/>
    </location>
</feature>
<dbReference type="EMBL" id="JXSX01000001">
    <property type="protein sequence ID" value="KIR66153.1"/>
    <property type="molecule type" value="Genomic_DNA"/>
</dbReference>
<dbReference type="OrthoDB" id="9815497at2"/>
<organism evidence="3 4">
    <name type="scientific">Micromonospora haikouensis</name>
    <dbReference type="NCBI Taxonomy" id="686309"/>
    <lineage>
        <taxon>Bacteria</taxon>
        <taxon>Bacillati</taxon>
        <taxon>Actinomycetota</taxon>
        <taxon>Actinomycetes</taxon>
        <taxon>Micromonosporales</taxon>
        <taxon>Micromonosporaceae</taxon>
        <taxon>Micromonospora</taxon>
    </lineage>
</organism>
<name>A0A0D0W019_9ACTN</name>
<evidence type="ECO:0000313" key="4">
    <source>
        <dbReference type="Proteomes" id="UP000032254"/>
    </source>
</evidence>
<dbReference type="PATRIC" id="fig|47853.6.peg.2783"/>
<dbReference type="InterPro" id="IPR027051">
    <property type="entry name" value="XdhC_Rossmann_dom"/>
</dbReference>
<sequence>MDEVLAELVRRCADGDAVGLATVVETWRSAPHPAGTAMLVGPDGAVTGSVSGGCVEAALHESCRQAVRTGRPALLRFGVTGADAFAAGLTCGGTIEVYVERVDRAGFAELPVLAGAVRAGTAVAVLTCVQGPPGRLGRRMVAGPDGHHGSLGDPRLDEAALAAGRRLLAEGRSGPVRLPPAGPGAAGQVRVLVRSYPPPPRLIVCGAIDVAAELARVGVVLGYRVTVCDARPVFATARRFPQAREVVVDWPHRYLAAEAEAGRLDGRTAVCVLTHDPRFDVPVLRLALDLPLGFVGALGSRRTHHDRLGRLREAGVTEAALARLSSPVGLDVGGRDAAEVAVSIAAELVAVRHGRAGGRLRDATGSIHG</sequence>
<keyword evidence="4" id="KW-1185">Reference proteome</keyword>